<feature type="transmembrane region" description="Helical" evidence="1">
    <location>
        <begin position="274"/>
        <end position="293"/>
    </location>
</feature>
<organism evidence="3 4">
    <name type="scientific">Novosphingobium fluoreni</name>
    <dbReference type="NCBI Taxonomy" id="1391222"/>
    <lineage>
        <taxon>Bacteria</taxon>
        <taxon>Pseudomonadati</taxon>
        <taxon>Pseudomonadota</taxon>
        <taxon>Alphaproteobacteria</taxon>
        <taxon>Sphingomonadales</taxon>
        <taxon>Sphingomonadaceae</taxon>
        <taxon>Novosphingobium</taxon>
    </lineage>
</organism>
<feature type="transmembrane region" description="Helical" evidence="1">
    <location>
        <begin position="243"/>
        <end position="262"/>
    </location>
</feature>
<dbReference type="InterPro" id="IPR002656">
    <property type="entry name" value="Acyl_transf_3_dom"/>
</dbReference>
<feature type="transmembrane region" description="Helical" evidence="1">
    <location>
        <begin position="170"/>
        <end position="200"/>
    </location>
</feature>
<keyword evidence="4" id="KW-1185">Reference proteome</keyword>
<dbReference type="EMBL" id="JACIDY010000001">
    <property type="protein sequence ID" value="MBB3938433.1"/>
    <property type="molecule type" value="Genomic_DNA"/>
</dbReference>
<name>A0A7W6FWP2_9SPHN</name>
<gene>
    <name evidence="3" type="ORF">GGR39_000062</name>
</gene>
<dbReference type="AlphaFoldDB" id="A0A7W6FWP2"/>
<accession>A0A7W6FWP2</accession>
<protein>
    <submittedName>
        <fullName evidence="3">Peptidoglycan/LPS O-acetylase OafA/YrhL</fullName>
    </submittedName>
</protein>
<evidence type="ECO:0000256" key="1">
    <source>
        <dbReference type="SAM" id="Phobius"/>
    </source>
</evidence>
<dbReference type="InterPro" id="IPR050879">
    <property type="entry name" value="Acyltransferase_3"/>
</dbReference>
<feature type="transmembrane region" description="Helical" evidence="1">
    <location>
        <begin position="107"/>
        <end position="129"/>
    </location>
</feature>
<keyword evidence="1" id="KW-0812">Transmembrane</keyword>
<sequence>MTNLVPDTLQKDLPASGKSLSAAVADTTRLEGVQILRAIAASLVVFGHLQGTIRTHPGEFGAFAPVPINGGIGVDIFFAISGFIIVHSGSRLVGQPGGARIFLIRRLARIIPMYWAATALSIMLALWSAKNVPSLTHAIASFAFFPVAGTHVGTFYPVLDLGWSLNYEVLFYTIFALSMVVSSRHYIPVALSIICLFAVVGHQEKLGGALEFWTSSIILEFGFGMLIASIFQKRRITLPRLYRASMILMGATIYISDPFGLSKQPITPNDVTRVLGWGIPGLLLLVTAISTPLRSDTAIKRLFLLLGDASFALYLLHPFVITASRHIWSRMIPANAVPAEMFLIIAFSLSCVAAVALHRCETPLTKRLIQQLIGKRFTAGALKQASALISPKSEGEKIVIAPSAGQQTL</sequence>
<feature type="transmembrane region" description="Helical" evidence="1">
    <location>
        <begin position="135"/>
        <end position="158"/>
    </location>
</feature>
<dbReference type="Proteomes" id="UP000561459">
    <property type="component" value="Unassembled WGS sequence"/>
</dbReference>
<feature type="transmembrane region" description="Helical" evidence="1">
    <location>
        <begin position="341"/>
        <end position="358"/>
    </location>
</feature>
<proteinExistence type="predicted"/>
<evidence type="ECO:0000313" key="4">
    <source>
        <dbReference type="Proteomes" id="UP000561459"/>
    </source>
</evidence>
<comment type="caution">
    <text evidence="3">The sequence shown here is derived from an EMBL/GenBank/DDBJ whole genome shotgun (WGS) entry which is preliminary data.</text>
</comment>
<dbReference type="Pfam" id="PF01757">
    <property type="entry name" value="Acyl_transf_3"/>
    <property type="match status" value="1"/>
</dbReference>
<reference evidence="3 4" key="1">
    <citation type="submission" date="2020-08" db="EMBL/GenBank/DDBJ databases">
        <title>Genomic Encyclopedia of Type Strains, Phase IV (KMG-IV): sequencing the most valuable type-strain genomes for metagenomic binning, comparative biology and taxonomic classification.</title>
        <authorList>
            <person name="Goeker M."/>
        </authorList>
    </citation>
    <scope>NUCLEOTIDE SEQUENCE [LARGE SCALE GENOMIC DNA]</scope>
    <source>
        <strain evidence="3 4">DSM 27568</strain>
    </source>
</reference>
<feature type="transmembrane region" description="Helical" evidence="1">
    <location>
        <begin position="302"/>
        <end position="321"/>
    </location>
</feature>
<dbReference type="RefSeq" id="WP_183615400.1">
    <property type="nucleotide sequence ID" value="NZ_JACIDY010000001.1"/>
</dbReference>
<keyword evidence="1" id="KW-1133">Transmembrane helix</keyword>
<keyword evidence="1" id="KW-0472">Membrane</keyword>
<dbReference type="GO" id="GO:0016747">
    <property type="term" value="F:acyltransferase activity, transferring groups other than amino-acyl groups"/>
    <property type="evidence" value="ECO:0007669"/>
    <property type="project" value="InterPro"/>
</dbReference>
<evidence type="ECO:0000259" key="2">
    <source>
        <dbReference type="Pfam" id="PF01757"/>
    </source>
</evidence>
<feature type="domain" description="Acyltransferase 3" evidence="2">
    <location>
        <begin position="32"/>
        <end position="354"/>
    </location>
</feature>
<dbReference type="PANTHER" id="PTHR23028:SF53">
    <property type="entry name" value="ACYL_TRANSF_3 DOMAIN-CONTAINING PROTEIN"/>
    <property type="match status" value="1"/>
</dbReference>
<feature type="transmembrane region" description="Helical" evidence="1">
    <location>
        <begin position="66"/>
        <end position="86"/>
    </location>
</feature>
<evidence type="ECO:0000313" key="3">
    <source>
        <dbReference type="EMBL" id="MBB3938433.1"/>
    </source>
</evidence>
<dbReference type="GO" id="GO:0000271">
    <property type="term" value="P:polysaccharide biosynthetic process"/>
    <property type="evidence" value="ECO:0007669"/>
    <property type="project" value="TreeGrafter"/>
</dbReference>
<dbReference type="GO" id="GO:0016020">
    <property type="term" value="C:membrane"/>
    <property type="evidence" value="ECO:0007669"/>
    <property type="project" value="TreeGrafter"/>
</dbReference>
<feature type="transmembrane region" description="Helical" evidence="1">
    <location>
        <begin position="212"/>
        <end position="231"/>
    </location>
</feature>
<dbReference type="PANTHER" id="PTHR23028">
    <property type="entry name" value="ACETYLTRANSFERASE"/>
    <property type="match status" value="1"/>
</dbReference>